<accession>A0A315W0W6</accession>
<proteinExistence type="predicted"/>
<dbReference type="AlphaFoldDB" id="A0A315W0W6"/>
<gene>
    <name evidence="1" type="ORF">CCH79_00015972</name>
</gene>
<reference evidence="1 2" key="1">
    <citation type="journal article" date="2018" name="G3 (Bethesda)">
        <title>A High-Quality Reference Genome for the Invasive Mosquitofish Gambusia affinis Using a Chicago Library.</title>
        <authorList>
            <person name="Hoffberg S.L."/>
            <person name="Troendle N.J."/>
            <person name="Glenn T.C."/>
            <person name="Mahmud O."/>
            <person name="Louha S."/>
            <person name="Chalopin D."/>
            <person name="Bennetzen J.L."/>
            <person name="Mauricio R."/>
        </authorList>
    </citation>
    <scope>NUCLEOTIDE SEQUENCE [LARGE SCALE GENOMIC DNA]</scope>
    <source>
        <strain evidence="1">NE01/NJP1002.9</strain>
        <tissue evidence="1">Muscle</tissue>
    </source>
</reference>
<protein>
    <submittedName>
        <fullName evidence="1">Uncharacterized protein</fullName>
    </submittedName>
</protein>
<comment type="caution">
    <text evidence="1">The sequence shown here is derived from an EMBL/GenBank/DDBJ whole genome shotgun (WGS) entry which is preliminary data.</text>
</comment>
<feature type="non-terminal residue" evidence="1">
    <location>
        <position position="161"/>
    </location>
</feature>
<dbReference type="EMBL" id="NHOQ01000837">
    <property type="protein sequence ID" value="PWA28401.1"/>
    <property type="molecule type" value="Genomic_DNA"/>
</dbReference>
<keyword evidence="2" id="KW-1185">Reference proteome</keyword>
<evidence type="ECO:0000313" key="2">
    <source>
        <dbReference type="Proteomes" id="UP000250572"/>
    </source>
</evidence>
<sequence>MPESDWSPPIASLLPEAVKLISQDLNYLDKEFKFVETVPNLNADETKALKELMMNNNIVIKPDKGSSISQEVLFAPKIHKEPEKWSKPHEIHPGRPIVSNCGSETYYTAEFIDHHLHPLSIRHQSYIKDTYDFIKGTAMGKKFTPAYANIFMAKWEAGALS</sequence>
<dbReference type="PANTHER" id="PTHR21301">
    <property type="entry name" value="REVERSE TRANSCRIPTASE"/>
    <property type="match status" value="1"/>
</dbReference>
<organism evidence="1 2">
    <name type="scientific">Gambusia affinis</name>
    <name type="common">Western mosquitofish</name>
    <name type="synonym">Heterandria affinis</name>
    <dbReference type="NCBI Taxonomy" id="33528"/>
    <lineage>
        <taxon>Eukaryota</taxon>
        <taxon>Metazoa</taxon>
        <taxon>Chordata</taxon>
        <taxon>Craniata</taxon>
        <taxon>Vertebrata</taxon>
        <taxon>Euteleostomi</taxon>
        <taxon>Actinopterygii</taxon>
        <taxon>Neopterygii</taxon>
        <taxon>Teleostei</taxon>
        <taxon>Neoteleostei</taxon>
        <taxon>Acanthomorphata</taxon>
        <taxon>Ovalentaria</taxon>
        <taxon>Atherinomorphae</taxon>
        <taxon>Cyprinodontiformes</taxon>
        <taxon>Poeciliidae</taxon>
        <taxon>Poeciliinae</taxon>
        <taxon>Gambusia</taxon>
    </lineage>
</organism>
<evidence type="ECO:0000313" key="1">
    <source>
        <dbReference type="EMBL" id="PWA28401.1"/>
    </source>
</evidence>
<dbReference type="Proteomes" id="UP000250572">
    <property type="component" value="Unassembled WGS sequence"/>
</dbReference>
<dbReference type="PANTHER" id="PTHR21301:SF10">
    <property type="entry name" value="REVERSE TRANSCRIPTASE DOMAIN-CONTAINING PROTEIN"/>
    <property type="match status" value="1"/>
</dbReference>
<name>A0A315W0W6_GAMAF</name>